<keyword evidence="2" id="KW-1185">Reference proteome</keyword>
<reference evidence="1 2" key="1">
    <citation type="journal article" date="2012" name="ISME J.">
        <title>Nitrification expanded: discovery, physiology and genomics of a nitrite-oxidizing bacterium from the phylum Chloroflexi.</title>
        <authorList>
            <person name="Sorokin D.Y."/>
            <person name="Lucker S."/>
            <person name="Vejmelkova D."/>
            <person name="Kostrikina N.A."/>
            <person name="Kleerebezem R."/>
            <person name="Rijpstra W.I."/>
            <person name="Damste J.S."/>
            <person name="Le Paslier D."/>
            <person name="Muyzer G."/>
            <person name="Wagner M."/>
            <person name="van Loosdrecht M.C."/>
            <person name="Daims H."/>
        </authorList>
    </citation>
    <scope>NUCLEOTIDE SEQUENCE [LARGE SCALE GENOMIC DNA]</scope>
    <source>
        <strain evidence="2">none</strain>
    </source>
</reference>
<accession>I4EDG9</accession>
<organism evidence="1 2">
    <name type="scientific">Nitrolancea hollandica Lb</name>
    <dbReference type="NCBI Taxonomy" id="1129897"/>
    <lineage>
        <taxon>Bacteria</taxon>
        <taxon>Pseudomonadati</taxon>
        <taxon>Thermomicrobiota</taxon>
        <taxon>Thermomicrobia</taxon>
        <taxon>Sphaerobacterales</taxon>
        <taxon>Sphaerobacterineae</taxon>
        <taxon>Sphaerobacteraceae</taxon>
        <taxon>Nitrolancea</taxon>
    </lineage>
</organism>
<dbReference type="EMBL" id="CAGS01000057">
    <property type="protein sequence ID" value="CCF82731.1"/>
    <property type="molecule type" value="Genomic_DNA"/>
</dbReference>
<proteinExistence type="predicted"/>
<dbReference type="AlphaFoldDB" id="I4EDG9"/>
<sequence length="56" mass="6086">MSVVVLPHVLGRTMTDASEPPVHDALSTARRLPGLTGRTPQNRPKAVDMAAAIRYY</sequence>
<evidence type="ECO:0000313" key="1">
    <source>
        <dbReference type="EMBL" id="CCF82731.1"/>
    </source>
</evidence>
<protein>
    <submittedName>
        <fullName evidence="1">Uncharacterized protein</fullName>
    </submittedName>
</protein>
<name>I4EDG9_9BACT</name>
<comment type="caution">
    <text evidence="1">The sequence shown here is derived from an EMBL/GenBank/DDBJ whole genome shotgun (WGS) entry which is preliminary data.</text>
</comment>
<evidence type="ECO:0000313" key="2">
    <source>
        <dbReference type="Proteomes" id="UP000004221"/>
    </source>
</evidence>
<dbReference type="Proteomes" id="UP000004221">
    <property type="component" value="Unassembled WGS sequence"/>
</dbReference>
<gene>
    <name evidence="1" type="ORF">NITHO_150007</name>
</gene>